<dbReference type="Proteomes" id="UP000237752">
    <property type="component" value="Unassembled WGS sequence"/>
</dbReference>
<keyword evidence="5" id="KW-0190">Covalent protein-DNA linkage</keyword>
<evidence type="ECO:0000256" key="3">
    <source>
        <dbReference type="ARBA" id="ARBA00022763"/>
    </source>
</evidence>
<dbReference type="PANTHER" id="PTHR13604">
    <property type="entry name" value="DC12-RELATED"/>
    <property type="match status" value="1"/>
</dbReference>
<keyword evidence="10" id="KW-1185">Reference proteome</keyword>
<sequence length="244" mass="27524">MCGRYTAKKNPVEIAEDYDADNRVAEDAYEPDYNVAPTKTVPIVRARKRTEENAEVSSEDLGRELVLMRWGLIPSWAKETKIGARMINARIESVASTSAFRTAYRRRRCIVPVDGWYEWRPNPDGNGKQPFYMTAPDGHSLSLAGLWEIWHDGDQRLTTFTILTMPSQGQLMQIHDRMPFILGRDDITTWLDVRAGDPAAVLSRPDLPRAEQLELRPVGREVGNVANNGAALIERQEPTATALF</sequence>
<evidence type="ECO:0000256" key="5">
    <source>
        <dbReference type="ARBA" id="ARBA00023124"/>
    </source>
</evidence>
<keyword evidence="2 8" id="KW-0645">Protease</keyword>
<evidence type="ECO:0000256" key="1">
    <source>
        <dbReference type="ARBA" id="ARBA00008136"/>
    </source>
</evidence>
<keyword evidence="3" id="KW-0227">DNA damage</keyword>
<proteinExistence type="inferred from homology"/>
<gene>
    <name evidence="9" type="ORF">CLV47_10229</name>
</gene>
<evidence type="ECO:0000256" key="8">
    <source>
        <dbReference type="RuleBase" id="RU364100"/>
    </source>
</evidence>
<dbReference type="GO" id="GO:0016829">
    <property type="term" value="F:lyase activity"/>
    <property type="evidence" value="ECO:0007669"/>
    <property type="project" value="UniProtKB-KW"/>
</dbReference>
<dbReference type="GO" id="GO:0006508">
    <property type="term" value="P:proteolysis"/>
    <property type="evidence" value="ECO:0007669"/>
    <property type="project" value="UniProtKB-KW"/>
</dbReference>
<dbReference type="Gene3D" id="3.90.1680.10">
    <property type="entry name" value="SOS response associated peptidase-like"/>
    <property type="match status" value="1"/>
</dbReference>
<keyword evidence="4 8" id="KW-0378">Hydrolase</keyword>
<evidence type="ECO:0000313" key="9">
    <source>
        <dbReference type="EMBL" id="PRZ43344.1"/>
    </source>
</evidence>
<evidence type="ECO:0000256" key="7">
    <source>
        <dbReference type="ARBA" id="ARBA00023239"/>
    </source>
</evidence>
<dbReference type="RefSeq" id="WP_170110939.1">
    <property type="nucleotide sequence ID" value="NZ_PVUE01000002.1"/>
</dbReference>
<evidence type="ECO:0000256" key="2">
    <source>
        <dbReference type="ARBA" id="ARBA00022670"/>
    </source>
</evidence>
<dbReference type="PANTHER" id="PTHR13604:SF0">
    <property type="entry name" value="ABASIC SITE PROCESSING PROTEIN HMCES"/>
    <property type="match status" value="1"/>
</dbReference>
<dbReference type="InterPro" id="IPR003738">
    <property type="entry name" value="SRAP"/>
</dbReference>
<name>A0A2T1A476_9ACTN</name>
<comment type="caution">
    <text evidence="9">The sequence shown here is derived from an EMBL/GenBank/DDBJ whole genome shotgun (WGS) entry which is preliminary data.</text>
</comment>
<dbReference type="AlphaFoldDB" id="A0A2T1A476"/>
<organism evidence="9 10">
    <name type="scientific">Antricoccus suffuscus</name>
    <dbReference type="NCBI Taxonomy" id="1629062"/>
    <lineage>
        <taxon>Bacteria</taxon>
        <taxon>Bacillati</taxon>
        <taxon>Actinomycetota</taxon>
        <taxon>Actinomycetes</taxon>
        <taxon>Geodermatophilales</taxon>
        <taxon>Antricoccaceae</taxon>
        <taxon>Antricoccus</taxon>
    </lineage>
</organism>
<keyword evidence="6" id="KW-0238">DNA-binding</keyword>
<reference evidence="9 10" key="1">
    <citation type="submission" date="2018-03" db="EMBL/GenBank/DDBJ databases">
        <title>Genomic Encyclopedia of Archaeal and Bacterial Type Strains, Phase II (KMG-II): from individual species to whole genera.</title>
        <authorList>
            <person name="Goeker M."/>
        </authorList>
    </citation>
    <scope>NUCLEOTIDE SEQUENCE [LARGE SCALE GENOMIC DNA]</scope>
    <source>
        <strain evidence="9 10">DSM 100065</strain>
    </source>
</reference>
<dbReference type="InterPro" id="IPR036590">
    <property type="entry name" value="SRAP-like"/>
</dbReference>
<evidence type="ECO:0000256" key="6">
    <source>
        <dbReference type="ARBA" id="ARBA00023125"/>
    </source>
</evidence>
<dbReference type="EMBL" id="PVUE01000002">
    <property type="protein sequence ID" value="PRZ43344.1"/>
    <property type="molecule type" value="Genomic_DNA"/>
</dbReference>
<comment type="similarity">
    <text evidence="1 8">Belongs to the SOS response-associated peptidase family.</text>
</comment>
<dbReference type="GO" id="GO:0106300">
    <property type="term" value="P:protein-DNA covalent cross-linking repair"/>
    <property type="evidence" value="ECO:0007669"/>
    <property type="project" value="InterPro"/>
</dbReference>
<evidence type="ECO:0000313" key="10">
    <source>
        <dbReference type="Proteomes" id="UP000237752"/>
    </source>
</evidence>
<dbReference type="EC" id="3.4.-.-" evidence="8"/>
<dbReference type="Pfam" id="PF02586">
    <property type="entry name" value="SRAP"/>
    <property type="match status" value="1"/>
</dbReference>
<dbReference type="GO" id="GO:0008233">
    <property type="term" value="F:peptidase activity"/>
    <property type="evidence" value="ECO:0007669"/>
    <property type="project" value="UniProtKB-KW"/>
</dbReference>
<keyword evidence="7" id="KW-0456">Lyase</keyword>
<dbReference type="SUPFAM" id="SSF143081">
    <property type="entry name" value="BB1717-like"/>
    <property type="match status" value="1"/>
</dbReference>
<accession>A0A2T1A476</accession>
<dbReference type="GO" id="GO:0003697">
    <property type="term" value="F:single-stranded DNA binding"/>
    <property type="evidence" value="ECO:0007669"/>
    <property type="project" value="InterPro"/>
</dbReference>
<evidence type="ECO:0000256" key="4">
    <source>
        <dbReference type="ARBA" id="ARBA00022801"/>
    </source>
</evidence>
<protein>
    <recommendedName>
        <fullName evidence="8">Abasic site processing protein</fullName>
        <ecNumber evidence="8">3.4.-.-</ecNumber>
    </recommendedName>
</protein>